<comment type="caution">
    <text evidence="2">The sequence shown here is derived from an EMBL/GenBank/DDBJ whole genome shotgun (WGS) entry which is preliminary data.</text>
</comment>
<accession>A0ABD0KBM4</accession>
<dbReference type="AlphaFoldDB" id="A0ABD0KBM4"/>
<proteinExistence type="predicted"/>
<protein>
    <submittedName>
        <fullName evidence="2">Uncharacterized protein</fullName>
    </submittedName>
</protein>
<dbReference type="InterPro" id="IPR034450">
    <property type="entry name" value="ADIRF"/>
</dbReference>
<dbReference type="PANTHER" id="PTHR39227">
    <property type="entry name" value="ADIPOGENESIS REGULATORY FACTOR"/>
    <property type="match status" value="1"/>
</dbReference>
<feature type="region of interest" description="Disordered" evidence="1">
    <location>
        <begin position="421"/>
        <end position="469"/>
    </location>
</feature>
<dbReference type="PANTHER" id="PTHR39227:SF1">
    <property type="entry name" value="ADIPOGENESIS REGULATORY FACTOR"/>
    <property type="match status" value="1"/>
</dbReference>
<feature type="non-terminal residue" evidence="2">
    <location>
        <position position="1049"/>
    </location>
</feature>
<feature type="non-terminal residue" evidence="2">
    <location>
        <position position="1"/>
    </location>
</feature>
<sequence>VHMDKSKQDAPDDGASKTGGKRRKRKTKESSGETQKLTGEEEKKILTEDMRQFIQHLLPGLSTSPYFVPPQLFQRTIYKCDEERSSPGHDVIIQRETPLSDHATDKAQSDVMRSLRYVTSIKPEPMVVLSNYPFENYLLNSIGSRKQQLESIASSRSSDDTHKKGIPPSRKSVKAKTVFPNQDELSKDQKRGDFDAIIISRQRGFIVIEVKAVGYDLKAHGDAASGEPGEAVPEDIVNRLEDKIKQAMKQLSKAGEVLNHMCSDLPERIPVTKAVAFPNVTRRNLRSILERNQDLAEVAVLPDETAAPESGKEETTDGSNPLLTWWSRLTRGKSPARNSGTEAAGGRAETQEAPSGQLSEEIYEQIIARFCGPYSKVTVESLKGAPEARTVSDCIHLTGLGWGGLISWTLFNEVVSAVQSKPHTKAVSKSGDTPGNKSEAKPADSCVASSDVCGRSDTSTTGSIGDGKENASRCADYGLEILKTTTTRGQDGTCTQASPSKDGTCTQASPSKDGTCTQASPSQDGTCTHASPSQDGTCTQASPSQAGTCTHASPSQDGTCTQASPSQDGTCTHASPSQDGTCTQASPSQDGTCTQASPSQDGTCTQASPSQDGTCTQASPSQDGTCTQASPSQDGTCTHASPSQDGTCTQASPSQDGTCGQTLPSNVHSATVSKGSDVEKLVRDLLEKYPGSPLRFIVDECPLQVSEEHLHSRLSGSHGRLEQARETLQAVTESVHKRRTAASSECSDVRDETETSRKHVAAVKNLLAKIDHHLSEIGNRLQIFQPANLKPTVTQSRVWKDLVSNIAKSCRDIGEQAQQLHAVYNDAAAVGTVTRESNYDDDKVIKGLEKTEATLLGSSGIIFNVETNLDFFAFNDLLMTVSTLHPNRDMSLWGSGVYPSFHPVNYVQKHLKLCVRCPPRIQQVLKHVEEDFSERPNYTYQCTSLPDDRFSLPTDGPDEELLDHSGHVNEAKDIKDCRSCGQLLADYIDRLRSQNSSLRFEDIVISGTFDICGISCELLQALVERDIPLQFADDSLESPPPYPGKVFVT</sequence>
<feature type="compositionally biased region" description="Basic and acidic residues" evidence="1">
    <location>
        <begin position="1"/>
        <end position="10"/>
    </location>
</feature>
<evidence type="ECO:0000256" key="1">
    <source>
        <dbReference type="SAM" id="MobiDB-lite"/>
    </source>
</evidence>
<feature type="region of interest" description="Disordered" evidence="1">
    <location>
        <begin position="1"/>
        <end position="43"/>
    </location>
</feature>
<dbReference type="EMBL" id="JACVVK020000210">
    <property type="protein sequence ID" value="KAK7484467.1"/>
    <property type="molecule type" value="Genomic_DNA"/>
</dbReference>
<dbReference type="SUPFAM" id="SSF50960">
    <property type="entry name" value="TolB, C-terminal domain"/>
    <property type="match status" value="1"/>
</dbReference>
<dbReference type="Proteomes" id="UP001519460">
    <property type="component" value="Unassembled WGS sequence"/>
</dbReference>
<evidence type="ECO:0000313" key="3">
    <source>
        <dbReference type="Proteomes" id="UP001519460"/>
    </source>
</evidence>
<feature type="region of interest" description="Disordered" evidence="1">
    <location>
        <begin position="150"/>
        <end position="186"/>
    </location>
</feature>
<keyword evidence="3" id="KW-1185">Reference proteome</keyword>
<name>A0ABD0KBM4_9CAEN</name>
<gene>
    <name evidence="2" type="ORF">BaRGS_00024352</name>
</gene>
<reference evidence="2 3" key="1">
    <citation type="journal article" date="2023" name="Sci. Data">
        <title>Genome assembly of the Korean intertidal mud-creeper Batillaria attramentaria.</title>
        <authorList>
            <person name="Patra A.K."/>
            <person name="Ho P.T."/>
            <person name="Jun S."/>
            <person name="Lee S.J."/>
            <person name="Kim Y."/>
            <person name="Won Y.J."/>
        </authorList>
    </citation>
    <scope>NUCLEOTIDE SEQUENCE [LARGE SCALE GENOMIC DNA]</scope>
    <source>
        <strain evidence="2">Wonlab-2016</strain>
    </source>
</reference>
<feature type="region of interest" description="Disordered" evidence="1">
    <location>
        <begin position="557"/>
        <end position="662"/>
    </location>
</feature>
<feature type="region of interest" description="Disordered" evidence="1">
    <location>
        <begin position="511"/>
        <end position="545"/>
    </location>
</feature>
<organism evidence="2 3">
    <name type="scientific">Batillaria attramentaria</name>
    <dbReference type="NCBI Taxonomy" id="370345"/>
    <lineage>
        <taxon>Eukaryota</taxon>
        <taxon>Metazoa</taxon>
        <taxon>Spiralia</taxon>
        <taxon>Lophotrochozoa</taxon>
        <taxon>Mollusca</taxon>
        <taxon>Gastropoda</taxon>
        <taxon>Caenogastropoda</taxon>
        <taxon>Sorbeoconcha</taxon>
        <taxon>Cerithioidea</taxon>
        <taxon>Batillariidae</taxon>
        <taxon>Batillaria</taxon>
    </lineage>
</organism>
<feature type="region of interest" description="Disordered" evidence="1">
    <location>
        <begin position="331"/>
        <end position="357"/>
    </location>
</feature>
<evidence type="ECO:0000313" key="2">
    <source>
        <dbReference type="EMBL" id="KAK7484467.1"/>
    </source>
</evidence>